<name>A0A645G326_9ZZZZ</name>
<gene>
    <name evidence="1" type="ORF">SDC9_167688</name>
</gene>
<organism evidence="1">
    <name type="scientific">bioreactor metagenome</name>
    <dbReference type="NCBI Taxonomy" id="1076179"/>
    <lineage>
        <taxon>unclassified sequences</taxon>
        <taxon>metagenomes</taxon>
        <taxon>ecological metagenomes</taxon>
    </lineage>
</organism>
<reference evidence="1" key="1">
    <citation type="submission" date="2019-08" db="EMBL/GenBank/DDBJ databases">
        <authorList>
            <person name="Kucharzyk K."/>
            <person name="Murdoch R.W."/>
            <person name="Higgins S."/>
            <person name="Loffler F."/>
        </authorList>
    </citation>
    <scope>NUCLEOTIDE SEQUENCE</scope>
</reference>
<proteinExistence type="predicted"/>
<protein>
    <submittedName>
        <fullName evidence="1">Uncharacterized protein</fullName>
    </submittedName>
</protein>
<dbReference type="AlphaFoldDB" id="A0A645G326"/>
<sequence>MRDHSELFIQYICDGHSHDDVFCLSRPDVDQGTGCISRFHGTGQDGVYLIADEADTHQEESQNNYQRNQKPSKIIPYSFYVMIHSLPTFDFVGRSGIAWIESGLGKFNS</sequence>
<accession>A0A645G326</accession>
<comment type="caution">
    <text evidence="1">The sequence shown here is derived from an EMBL/GenBank/DDBJ whole genome shotgun (WGS) entry which is preliminary data.</text>
</comment>
<evidence type="ECO:0000313" key="1">
    <source>
        <dbReference type="EMBL" id="MPN20310.1"/>
    </source>
</evidence>
<dbReference type="EMBL" id="VSSQ01068027">
    <property type="protein sequence ID" value="MPN20310.1"/>
    <property type="molecule type" value="Genomic_DNA"/>
</dbReference>